<organism evidence="1 2">
    <name type="scientific">Sulfurospirillum barnesii (strain ATCC 700032 / DSM 10660 / SES-3)</name>
    <dbReference type="NCBI Taxonomy" id="760154"/>
    <lineage>
        <taxon>Bacteria</taxon>
        <taxon>Pseudomonadati</taxon>
        <taxon>Campylobacterota</taxon>
        <taxon>Epsilonproteobacteria</taxon>
        <taxon>Campylobacterales</taxon>
        <taxon>Sulfurospirillaceae</taxon>
        <taxon>Sulfurospirillum</taxon>
    </lineage>
</organism>
<dbReference type="OrthoDB" id="5518171at2"/>
<dbReference type="STRING" id="760154.Sulba_0265"/>
<evidence type="ECO:0000313" key="1">
    <source>
        <dbReference type="EMBL" id="AFL67592.1"/>
    </source>
</evidence>
<reference evidence="1 2" key="1">
    <citation type="submission" date="2012-06" db="EMBL/GenBank/DDBJ databases">
        <title>Complete sequence of Sulfurospirillum barnesii SES-3.</title>
        <authorList>
            <consortium name="US DOE Joint Genome Institute"/>
            <person name="Lucas S."/>
            <person name="Han J."/>
            <person name="Lapidus A."/>
            <person name="Cheng J.-F."/>
            <person name="Goodwin L."/>
            <person name="Pitluck S."/>
            <person name="Peters L."/>
            <person name="Ovchinnikova G."/>
            <person name="Lu M."/>
            <person name="Detter J.C."/>
            <person name="Han C."/>
            <person name="Tapia R."/>
            <person name="Land M."/>
            <person name="Hauser L."/>
            <person name="Kyrpides N."/>
            <person name="Ivanova N."/>
            <person name="Pagani I."/>
            <person name="Stolz J."/>
            <person name="Arkin A."/>
            <person name="Dehal P."/>
            <person name="Oremland R."/>
            <person name="Saltikov C."/>
            <person name="Basu P."/>
            <person name="Hollibaugh J."/>
            <person name="Newman D."/>
            <person name="Stolyar S."/>
            <person name="Hazen T."/>
            <person name="Woyke T."/>
        </authorList>
    </citation>
    <scope>NUCLEOTIDE SEQUENCE [LARGE SCALE GENOMIC DNA]</scope>
    <source>
        <strain evidence="2">ATCC 700032 / DSM 10660 / SES-3</strain>
    </source>
</reference>
<dbReference type="PATRIC" id="fig|760154.4.peg.262"/>
<dbReference type="Proteomes" id="UP000006176">
    <property type="component" value="Chromosome"/>
</dbReference>
<name>I3XUG8_SULBS</name>
<proteinExistence type="predicted"/>
<dbReference type="Gene3D" id="3.30.1230.10">
    <property type="entry name" value="YlxR-like"/>
    <property type="match status" value="1"/>
</dbReference>
<dbReference type="EMBL" id="CP003333">
    <property type="protein sequence ID" value="AFL67592.1"/>
    <property type="molecule type" value="Genomic_DNA"/>
</dbReference>
<keyword evidence="2" id="KW-1185">Reference proteome</keyword>
<dbReference type="AlphaFoldDB" id="I3XUG8"/>
<evidence type="ECO:0000313" key="2">
    <source>
        <dbReference type="Proteomes" id="UP000006176"/>
    </source>
</evidence>
<dbReference type="eggNOG" id="COG2740">
    <property type="taxonomic scope" value="Bacteria"/>
</dbReference>
<dbReference type="SUPFAM" id="SSF64376">
    <property type="entry name" value="YlxR-like"/>
    <property type="match status" value="1"/>
</dbReference>
<dbReference type="HOGENOM" id="CLU_177573_0_0_7"/>
<dbReference type="KEGG" id="sba:Sulba_0265"/>
<accession>I3XUG8</accession>
<sequence length="83" mass="9515">MSQPIRMCIICRQRALQESLQRLQIINGELVPFSKSGRSFYICKACMTNNEKKVVKILNNKCKTNHKAMMDFGKTFKETATNG</sequence>
<dbReference type="InterPro" id="IPR035931">
    <property type="entry name" value="YlxR-like_sf"/>
</dbReference>
<protein>
    <submittedName>
        <fullName evidence="1">Putative nucleic-acid-binding protein implicated in transcription termination</fullName>
    </submittedName>
</protein>
<gene>
    <name evidence="1" type="ordered locus">Sulba_0265</name>
</gene>